<evidence type="ECO:0000256" key="1">
    <source>
        <dbReference type="SAM" id="SignalP"/>
    </source>
</evidence>
<organism evidence="3 4">
    <name type="scientific">Microvirga vignae</name>
    <dbReference type="NCBI Taxonomy" id="1225564"/>
    <lineage>
        <taxon>Bacteria</taxon>
        <taxon>Pseudomonadati</taxon>
        <taxon>Pseudomonadota</taxon>
        <taxon>Alphaproteobacteria</taxon>
        <taxon>Hyphomicrobiales</taxon>
        <taxon>Methylobacteriaceae</taxon>
        <taxon>Microvirga</taxon>
    </lineage>
</organism>
<sequence length="174" mass="18692">MRGWWIVVAALGGFPIPVQAQAQVSGCTLQRSGSPTRQVLRCQDGLQLEAEPGADYALVDRDRDGRPDEVNLRNRALLIEAEPSSRGVGFQVRTPVAIAAVRGTHWAVDVAEGKTAVFVLSGRVAVRRSNARTGVELGSGEGVDVDSGRAPLTVKRWPTARANALLGRFGRQIR</sequence>
<feature type="domain" description="FecR protein" evidence="2">
    <location>
        <begin position="33"/>
        <end position="124"/>
    </location>
</feature>
<protein>
    <recommendedName>
        <fullName evidence="2">FecR protein domain-containing protein</fullName>
    </recommendedName>
</protein>
<dbReference type="Proteomes" id="UP000035489">
    <property type="component" value="Unassembled WGS sequence"/>
</dbReference>
<comment type="caution">
    <text evidence="3">The sequence shown here is derived from an EMBL/GenBank/DDBJ whole genome shotgun (WGS) entry which is preliminary data.</text>
</comment>
<dbReference type="PATRIC" id="fig|1225564.3.peg.7023"/>
<evidence type="ECO:0000259" key="2">
    <source>
        <dbReference type="Pfam" id="PF04773"/>
    </source>
</evidence>
<evidence type="ECO:0000313" key="3">
    <source>
        <dbReference type="EMBL" id="KLK90273.1"/>
    </source>
</evidence>
<dbReference type="Pfam" id="PF04773">
    <property type="entry name" value="FecR"/>
    <property type="match status" value="1"/>
</dbReference>
<accession>A0A0H1R532</accession>
<keyword evidence="1" id="KW-0732">Signal</keyword>
<dbReference type="PANTHER" id="PTHR38731">
    <property type="entry name" value="LIPL45-RELATED LIPOPROTEIN-RELATED"/>
    <property type="match status" value="1"/>
</dbReference>
<dbReference type="Gene3D" id="2.60.120.1440">
    <property type="match status" value="1"/>
</dbReference>
<reference evidence="3 4" key="1">
    <citation type="submission" date="2015-05" db="EMBL/GenBank/DDBJ databases">
        <title>Draft genome sequence of Microvirga vignae strain BR3299, a novel nitrogen fixing bacteria isolated from Brazil semi-aired region.</title>
        <authorList>
            <person name="Zilli J.E."/>
            <person name="Passos S.R."/>
            <person name="Leite J."/>
            <person name="Baldani J.I."/>
            <person name="Xavier G.R."/>
            <person name="Rumjaneck N.G."/>
            <person name="Simoes-Araujo J.L."/>
        </authorList>
    </citation>
    <scope>NUCLEOTIDE SEQUENCE [LARGE SCALE GENOMIC DNA]</scope>
    <source>
        <strain evidence="3 4">BR3299</strain>
    </source>
</reference>
<feature type="signal peptide" evidence="1">
    <location>
        <begin position="1"/>
        <end position="20"/>
    </location>
</feature>
<dbReference type="EMBL" id="LCYG01000091">
    <property type="protein sequence ID" value="KLK90273.1"/>
    <property type="molecule type" value="Genomic_DNA"/>
</dbReference>
<name>A0A0H1R532_9HYPH</name>
<gene>
    <name evidence="3" type="ORF">AA309_26975</name>
</gene>
<dbReference type="InterPro" id="IPR006860">
    <property type="entry name" value="FecR"/>
</dbReference>
<dbReference type="AlphaFoldDB" id="A0A0H1R532"/>
<dbReference type="STRING" id="1225564.AA309_26975"/>
<proteinExistence type="predicted"/>
<evidence type="ECO:0000313" key="4">
    <source>
        <dbReference type="Proteomes" id="UP000035489"/>
    </source>
</evidence>
<feature type="chain" id="PRO_5002592913" description="FecR protein domain-containing protein" evidence="1">
    <location>
        <begin position="21"/>
        <end position="174"/>
    </location>
</feature>
<keyword evidence="4" id="KW-1185">Reference proteome</keyword>